<dbReference type="Proteomes" id="UP000188532">
    <property type="component" value="Unassembled WGS sequence"/>
</dbReference>
<reference evidence="1 2" key="1">
    <citation type="submission" date="2017-02" db="EMBL/GenBank/DDBJ databases">
        <title>Complete genome sequences of Mycobacterium kansasii strains isolated from rhesus macaques.</title>
        <authorList>
            <person name="Panda A."/>
            <person name="Nagaraj S."/>
            <person name="Zhao X."/>
            <person name="Tettelin H."/>
            <person name="Detolla L.J."/>
        </authorList>
    </citation>
    <scope>NUCLEOTIDE SEQUENCE [LARGE SCALE GENOMIC DNA]</scope>
    <source>
        <strain evidence="1 2">11-3469</strain>
    </source>
</reference>
<name>A0A1V3WWD9_MYCKA</name>
<evidence type="ECO:0000313" key="1">
    <source>
        <dbReference type="EMBL" id="OOK71250.1"/>
    </source>
</evidence>
<organism evidence="1 2">
    <name type="scientific">Mycobacterium kansasii</name>
    <dbReference type="NCBI Taxonomy" id="1768"/>
    <lineage>
        <taxon>Bacteria</taxon>
        <taxon>Bacillati</taxon>
        <taxon>Actinomycetota</taxon>
        <taxon>Actinomycetes</taxon>
        <taxon>Mycobacteriales</taxon>
        <taxon>Mycobacteriaceae</taxon>
        <taxon>Mycobacterium</taxon>
    </lineage>
</organism>
<evidence type="ECO:0000313" key="2">
    <source>
        <dbReference type="Proteomes" id="UP000188532"/>
    </source>
</evidence>
<gene>
    <name evidence="1" type="ORF">BZL29_5802</name>
</gene>
<dbReference type="EMBL" id="MVBN01000006">
    <property type="protein sequence ID" value="OOK71250.1"/>
    <property type="molecule type" value="Genomic_DNA"/>
</dbReference>
<proteinExistence type="predicted"/>
<dbReference type="AlphaFoldDB" id="A0A1V3WWD9"/>
<comment type="caution">
    <text evidence="1">The sequence shown here is derived from an EMBL/GenBank/DDBJ whole genome shotgun (WGS) entry which is preliminary data.</text>
</comment>
<accession>A0A1V3WWD9</accession>
<protein>
    <submittedName>
        <fullName evidence="1">Uncharacterized protein</fullName>
    </submittedName>
</protein>
<sequence length="44" mass="4704">MLMWVTALRGVLAPPIIPFGDKPRGATNLSLTVGQGEIPRTRGD</sequence>